<dbReference type="Pfam" id="PF06865">
    <property type="entry name" value="Ppnp"/>
    <property type="match status" value="1"/>
</dbReference>
<name>A0ABR1G9J8_AURAN</name>
<keyword evidence="4" id="KW-1185">Reference proteome</keyword>
<gene>
    <name evidence="3" type="ORF">SO694_00004244</name>
</gene>
<evidence type="ECO:0000313" key="4">
    <source>
        <dbReference type="Proteomes" id="UP001363151"/>
    </source>
</evidence>
<accession>A0ABR1G9J8</accession>
<organism evidence="3 4">
    <name type="scientific">Aureococcus anophagefferens</name>
    <name type="common">Harmful bloom alga</name>
    <dbReference type="NCBI Taxonomy" id="44056"/>
    <lineage>
        <taxon>Eukaryota</taxon>
        <taxon>Sar</taxon>
        <taxon>Stramenopiles</taxon>
        <taxon>Ochrophyta</taxon>
        <taxon>Pelagophyceae</taxon>
        <taxon>Pelagomonadales</taxon>
        <taxon>Pelagomonadaceae</taxon>
        <taxon>Aureococcus</taxon>
    </lineage>
</organism>
<dbReference type="InterPro" id="IPR009664">
    <property type="entry name" value="Ppnp"/>
</dbReference>
<sequence>MSESPQIVAAAYFDDKVQSLAATRHGRKFSVGIISPGTYRFGTACAERMTVTSGSLKIQVEDPGCFPDATVVVYPAGTYFEVAANAGFQVTCDEHAAYLCEYL</sequence>
<comment type="caution">
    <text evidence="3">The sequence shown here is derived from an EMBL/GenBank/DDBJ whole genome shotgun (WGS) entry which is preliminary data.</text>
</comment>
<proteinExistence type="predicted"/>
<protein>
    <submittedName>
        <fullName evidence="3">Uncharacterized protein</fullName>
    </submittedName>
</protein>
<dbReference type="Gene3D" id="2.60.120.10">
    <property type="entry name" value="Jelly Rolls"/>
    <property type="match status" value="1"/>
</dbReference>
<dbReference type="InterPro" id="IPR014710">
    <property type="entry name" value="RmlC-like_jellyroll"/>
</dbReference>
<dbReference type="Proteomes" id="UP001363151">
    <property type="component" value="Unassembled WGS sequence"/>
</dbReference>
<keyword evidence="2" id="KW-0808">Transferase</keyword>
<dbReference type="PANTHER" id="PTHR36540">
    <property type="entry name" value="PYRIMIDINE/PURINE NUCLEOSIDE PHOSPHORYLASE"/>
    <property type="match status" value="1"/>
</dbReference>
<evidence type="ECO:0000256" key="2">
    <source>
        <dbReference type="ARBA" id="ARBA00022679"/>
    </source>
</evidence>
<keyword evidence="1" id="KW-0328">Glycosyltransferase</keyword>
<reference evidence="3 4" key="1">
    <citation type="submission" date="2024-03" db="EMBL/GenBank/DDBJ databases">
        <title>Aureococcus anophagefferens CCMP1851 and Kratosvirus quantuckense: Draft genome of a second virus-susceptible host strain in the model system.</title>
        <authorList>
            <person name="Chase E."/>
            <person name="Truchon A.R."/>
            <person name="Schepens W."/>
            <person name="Wilhelm S.W."/>
        </authorList>
    </citation>
    <scope>NUCLEOTIDE SEQUENCE [LARGE SCALE GENOMIC DNA]</scope>
    <source>
        <strain evidence="3 4">CCMP1851</strain>
    </source>
</reference>
<dbReference type="SUPFAM" id="SSF51182">
    <property type="entry name" value="RmlC-like cupins"/>
    <property type="match status" value="1"/>
</dbReference>
<dbReference type="EMBL" id="JBBJCI010000040">
    <property type="protein sequence ID" value="KAK7249667.1"/>
    <property type="molecule type" value="Genomic_DNA"/>
</dbReference>
<dbReference type="InterPro" id="IPR011051">
    <property type="entry name" value="RmlC_Cupin_sf"/>
</dbReference>
<dbReference type="PANTHER" id="PTHR36540:SF1">
    <property type="entry name" value="PYRIMIDINE_PURINE NUCLEOSIDE PHOSPHORYLASE"/>
    <property type="match status" value="1"/>
</dbReference>
<evidence type="ECO:0000256" key="1">
    <source>
        <dbReference type="ARBA" id="ARBA00022676"/>
    </source>
</evidence>
<evidence type="ECO:0000313" key="3">
    <source>
        <dbReference type="EMBL" id="KAK7249667.1"/>
    </source>
</evidence>